<proteinExistence type="predicted"/>
<gene>
    <name evidence="3" type="ORF">SAMN05216388_102826</name>
</gene>
<sequence length="109" mass="12163">MPDAEPHYNVREQTGNPDHASVDDVVDLVIHRAQNPRAEHEDAHFDTAVAALADRYGTESVRTVIHRILVDDEPFRTATNGLEMRNVDGVRIGTAASWFLEELNAQDSD</sequence>
<evidence type="ECO:0000313" key="4">
    <source>
        <dbReference type="Proteomes" id="UP000198775"/>
    </source>
</evidence>
<feature type="domain" description="DUF8158" evidence="2">
    <location>
        <begin position="1"/>
        <end position="108"/>
    </location>
</feature>
<organism evidence="3 4">
    <name type="scientific">Halorientalis persicus</name>
    <dbReference type="NCBI Taxonomy" id="1367881"/>
    <lineage>
        <taxon>Archaea</taxon>
        <taxon>Methanobacteriati</taxon>
        <taxon>Methanobacteriota</taxon>
        <taxon>Stenosarchaea group</taxon>
        <taxon>Halobacteria</taxon>
        <taxon>Halobacteriales</taxon>
        <taxon>Haloarculaceae</taxon>
        <taxon>Halorientalis</taxon>
    </lineage>
</organism>
<dbReference type="EMBL" id="FOCX01000028">
    <property type="protein sequence ID" value="SEP03514.1"/>
    <property type="molecule type" value="Genomic_DNA"/>
</dbReference>
<dbReference type="RefSeq" id="WP_092663535.1">
    <property type="nucleotide sequence ID" value="NZ_FOCX01000028.1"/>
</dbReference>
<dbReference type="OrthoDB" id="191541at2157"/>
<name>A0A1H8UKV7_9EURY</name>
<feature type="compositionally biased region" description="Basic and acidic residues" evidence="1">
    <location>
        <begin position="1"/>
        <end position="10"/>
    </location>
</feature>
<dbReference type="Pfam" id="PF26488">
    <property type="entry name" value="DUF8158"/>
    <property type="match status" value="1"/>
</dbReference>
<accession>A0A1H8UKV7</accession>
<reference evidence="4" key="1">
    <citation type="submission" date="2016-10" db="EMBL/GenBank/DDBJ databases">
        <authorList>
            <person name="Varghese N."/>
            <person name="Submissions S."/>
        </authorList>
    </citation>
    <scope>NUCLEOTIDE SEQUENCE [LARGE SCALE GENOMIC DNA]</scope>
    <source>
        <strain evidence="4">IBRC-M 10043</strain>
    </source>
</reference>
<protein>
    <recommendedName>
        <fullName evidence="2">DUF8158 domain-containing protein</fullName>
    </recommendedName>
</protein>
<evidence type="ECO:0000259" key="2">
    <source>
        <dbReference type="Pfam" id="PF26488"/>
    </source>
</evidence>
<feature type="region of interest" description="Disordered" evidence="1">
    <location>
        <begin position="1"/>
        <end position="21"/>
    </location>
</feature>
<keyword evidence="4" id="KW-1185">Reference proteome</keyword>
<dbReference type="InterPro" id="IPR058471">
    <property type="entry name" value="DUF8158"/>
</dbReference>
<dbReference type="AlphaFoldDB" id="A0A1H8UKV7"/>
<dbReference type="Proteomes" id="UP000198775">
    <property type="component" value="Unassembled WGS sequence"/>
</dbReference>
<evidence type="ECO:0000256" key="1">
    <source>
        <dbReference type="SAM" id="MobiDB-lite"/>
    </source>
</evidence>
<evidence type="ECO:0000313" key="3">
    <source>
        <dbReference type="EMBL" id="SEP03514.1"/>
    </source>
</evidence>